<dbReference type="AlphaFoldDB" id="A0A6A7BL07"/>
<organism evidence="1 2">
    <name type="scientific">Plenodomus tracheiphilus IPT5</name>
    <dbReference type="NCBI Taxonomy" id="1408161"/>
    <lineage>
        <taxon>Eukaryota</taxon>
        <taxon>Fungi</taxon>
        <taxon>Dikarya</taxon>
        <taxon>Ascomycota</taxon>
        <taxon>Pezizomycotina</taxon>
        <taxon>Dothideomycetes</taxon>
        <taxon>Pleosporomycetidae</taxon>
        <taxon>Pleosporales</taxon>
        <taxon>Pleosporineae</taxon>
        <taxon>Leptosphaeriaceae</taxon>
        <taxon>Plenodomus</taxon>
    </lineage>
</organism>
<keyword evidence="2" id="KW-1185">Reference proteome</keyword>
<protein>
    <submittedName>
        <fullName evidence="1">Uncharacterized protein</fullName>
    </submittedName>
</protein>
<sequence length="149" mass="16950">MLLVVPRLQDHLGNVEESFLKSRCIHLLRFSLWITDVRPLVDKRLVASMKLVGIKLPFTRCRYLSAPTRSSHLLLLHRLTLHESRRYGPACNVPNLDTGGAATPIHKDATHAYTSKEIFPDRRPPPHHYKHLWQNGEACGFSWGISGVP</sequence>
<gene>
    <name evidence="1" type="ORF">T440DRAFT_99411</name>
</gene>
<accession>A0A6A7BL07</accession>
<proteinExistence type="predicted"/>
<evidence type="ECO:0000313" key="1">
    <source>
        <dbReference type="EMBL" id="KAF2856150.1"/>
    </source>
</evidence>
<name>A0A6A7BL07_9PLEO</name>
<reference evidence="1" key="1">
    <citation type="submission" date="2020-01" db="EMBL/GenBank/DDBJ databases">
        <authorList>
            <consortium name="DOE Joint Genome Institute"/>
            <person name="Haridas S."/>
            <person name="Albert R."/>
            <person name="Binder M."/>
            <person name="Bloem J."/>
            <person name="Labutti K."/>
            <person name="Salamov A."/>
            <person name="Andreopoulos B."/>
            <person name="Baker S.E."/>
            <person name="Barry K."/>
            <person name="Bills G."/>
            <person name="Bluhm B.H."/>
            <person name="Cannon C."/>
            <person name="Castanera R."/>
            <person name="Culley D.E."/>
            <person name="Daum C."/>
            <person name="Ezra D."/>
            <person name="Gonzalez J.B."/>
            <person name="Henrissat B."/>
            <person name="Kuo A."/>
            <person name="Liang C."/>
            <person name="Lipzen A."/>
            <person name="Lutzoni F."/>
            <person name="Magnuson J."/>
            <person name="Mondo S."/>
            <person name="Nolan M."/>
            <person name="Ohm R."/>
            <person name="Pangilinan J."/>
            <person name="Park H.-J."/>
            <person name="Ramirez L."/>
            <person name="Alfaro M."/>
            <person name="Sun H."/>
            <person name="Tritt A."/>
            <person name="Yoshinaga Y."/>
            <person name="Zwiers L.-H."/>
            <person name="Turgeon B.G."/>
            <person name="Goodwin S.B."/>
            <person name="Spatafora J.W."/>
            <person name="Crous P.W."/>
            <person name="Grigoriev I.V."/>
        </authorList>
    </citation>
    <scope>NUCLEOTIDE SEQUENCE</scope>
    <source>
        <strain evidence="1">IPT5</strain>
    </source>
</reference>
<dbReference type="EMBL" id="MU006289">
    <property type="protein sequence ID" value="KAF2856150.1"/>
    <property type="molecule type" value="Genomic_DNA"/>
</dbReference>
<evidence type="ECO:0000313" key="2">
    <source>
        <dbReference type="Proteomes" id="UP000799423"/>
    </source>
</evidence>
<dbReference type="Proteomes" id="UP000799423">
    <property type="component" value="Unassembled WGS sequence"/>
</dbReference>